<name>A0AAT9JFV2_9VIRU</name>
<feature type="compositionally biased region" description="Polar residues" evidence="1">
    <location>
        <begin position="659"/>
        <end position="669"/>
    </location>
</feature>
<reference evidence="3" key="1">
    <citation type="journal article" date="2024" name="Microb. Genom.">
        <title>The hidden RNA viruses in Blattodea (cockroach and termite).</title>
        <authorList>
            <person name="Fan J."/>
            <person name="Jiang S."/>
            <person name="Li W."/>
            <person name="Li J."/>
            <person name="Pang R."/>
            <person name="Wu H."/>
        </authorList>
    </citation>
    <scope>NUCLEOTIDE SEQUENCE</scope>
    <source>
        <strain evidence="3">US2021</strain>
    </source>
</reference>
<keyword evidence="2" id="KW-0472">Membrane</keyword>
<feature type="transmembrane region" description="Helical" evidence="2">
    <location>
        <begin position="21"/>
        <end position="39"/>
    </location>
</feature>
<evidence type="ECO:0000313" key="3">
    <source>
        <dbReference type="EMBL" id="DBA56551.1"/>
    </source>
</evidence>
<evidence type="ECO:0000256" key="2">
    <source>
        <dbReference type="SAM" id="Phobius"/>
    </source>
</evidence>
<feature type="transmembrane region" description="Helical" evidence="2">
    <location>
        <begin position="583"/>
        <end position="602"/>
    </location>
</feature>
<evidence type="ECO:0000256" key="1">
    <source>
        <dbReference type="SAM" id="MobiDB-lite"/>
    </source>
</evidence>
<accession>A0AAT9JFV2</accession>
<feature type="region of interest" description="Disordered" evidence="1">
    <location>
        <begin position="653"/>
        <end position="714"/>
    </location>
</feature>
<sequence length="714" mass="78967">MPETANRVITITHITKIQLPIMVSGQMFCYFVLVAWIGGSTSTPARAAIEPSQEIAEKLVGYDCQASYLSIASVATNVVEQCKATPVVPNVSMKMVQVVQLNDIAALSYRLCKVVITRSITHCGMHSHSSAVRGGLATYIRPLGNTLCNQVHETGVLAHGISLLSDLQVNATTIRLIVLAGTVGYDGKCQGASYSDEFGSWDDVVVHGQLEITLTTGMALYDLSSNDVVLPDGIRCKYLAGGCFKSSSGEVYWKKDEETACDLRKYSVLYQGMSTWTEEAMPYDAEHQSGNLLVSVENQDRVFSFILDKRTHLCQFSAYATEHPRIFIVPALEGAYPFPESLRHSHDVDMMIYVNSKFVYVERHIRTQITELYKDIMARRCEDKRQHLSLSLAVARSSPNDFAYSYTEAPGYTALLRGELIYIAQCVPTPVVVRRTEQCFQELPVTYNGEPKFLAPQTRVLVDQGTEIPCSTIIPSGFHVFGQWFYLQPHPTPGLPPHILSPNSDLTWNYKSTKNLASSGIYTDNDMSNLRKQLIFPIERPAIENILVRQVSGQTVSDQGINTGAFFKPDLHEQITNSVTMRLWGWLGNIGQYMSVIVGVIWCFKLLHYLFNVGVNGAMLFATFGWGFRLIAALSESLSNCLLHRNLLKKNDADRSQRQSETLPTGTADSPSSVPPSPPAPTVALPGSSGDAPGVAGQPSTSLYPDLYLPKRRY</sequence>
<organism evidence="3">
    <name type="scientific">Blattella germanica chuvirus 1</name>
    <dbReference type="NCBI Taxonomy" id="3133478"/>
    <lineage>
        <taxon>Viruses</taxon>
        <taxon>Riboviria</taxon>
        <taxon>Orthornavirae</taxon>
        <taxon>Negarnaviricota</taxon>
        <taxon>Haploviricotina</taxon>
        <taxon>Monjiviricetes</taxon>
        <taxon>Jingchuvirales</taxon>
        <taxon>Chuviridae</taxon>
    </lineage>
</organism>
<feature type="transmembrane region" description="Helical" evidence="2">
    <location>
        <begin position="609"/>
        <end position="628"/>
    </location>
</feature>
<dbReference type="Pfam" id="PF24664">
    <property type="entry name" value="Monjiviricetes_fusion"/>
    <property type="match status" value="1"/>
</dbReference>
<keyword evidence="2" id="KW-0812">Transmembrane</keyword>
<protein>
    <submittedName>
        <fullName evidence="3">Glycoprotein</fullName>
    </submittedName>
</protein>
<keyword evidence="2" id="KW-1133">Transmembrane helix</keyword>
<dbReference type="EMBL" id="BK067096">
    <property type="protein sequence ID" value="DBA56551.1"/>
    <property type="molecule type" value="Viral_cRNA"/>
</dbReference>
<proteinExistence type="predicted"/>